<evidence type="ECO:0000256" key="2">
    <source>
        <dbReference type="ARBA" id="ARBA00023157"/>
    </source>
</evidence>
<dbReference type="KEGG" id="slk:SLUN_37775"/>
<protein>
    <submittedName>
        <fullName evidence="6">Trypsin</fullName>
    </submittedName>
</protein>
<dbReference type="Pfam" id="PF00089">
    <property type="entry name" value="Trypsin"/>
    <property type="match status" value="1"/>
</dbReference>
<evidence type="ECO:0000256" key="4">
    <source>
        <dbReference type="SAM" id="MobiDB-lite"/>
    </source>
</evidence>
<dbReference type="GO" id="GO:0006508">
    <property type="term" value="P:proteolysis"/>
    <property type="evidence" value="ECO:0007669"/>
    <property type="project" value="UniProtKB-KW"/>
</dbReference>
<dbReference type="InterPro" id="IPR009003">
    <property type="entry name" value="Peptidase_S1_PA"/>
</dbReference>
<dbReference type="InterPro" id="IPR050430">
    <property type="entry name" value="Peptidase_S1"/>
</dbReference>
<dbReference type="PROSITE" id="PS00134">
    <property type="entry name" value="TRYPSIN_HIS"/>
    <property type="match status" value="1"/>
</dbReference>
<dbReference type="InterPro" id="IPR043504">
    <property type="entry name" value="Peptidase_S1_PA_chymotrypsin"/>
</dbReference>
<evidence type="ECO:0000256" key="3">
    <source>
        <dbReference type="RuleBase" id="RU363034"/>
    </source>
</evidence>
<keyword evidence="7" id="KW-1185">Reference proteome</keyword>
<dbReference type="PRINTS" id="PR00722">
    <property type="entry name" value="CHYMOTRYPSIN"/>
</dbReference>
<evidence type="ECO:0000313" key="6">
    <source>
        <dbReference type="EMBL" id="AVZ77064.1"/>
    </source>
</evidence>
<dbReference type="AlphaFoldDB" id="A0A2R4TD72"/>
<comment type="similarity">
    <text evidence="1">Belongs to the peptidase S1 family.</text>
</comment>
<reference evidence="6 7" key="1">
    <citation type="submission" date="2018-01" db="EMBL/GenBank/DDBJ databases">
        <title>Complete genome sequence of Streptomyces lunaelactis MM109T, a Ferroverdin A producer isolated from cave moonmilk deposits.</title>
        <authorList>
            <person name="Naome A."/>
            <person name="Martinet L."/>
            <person name="Maciejewska M."/>
            <person name="Anderssen S."/>
            <person name="Adam D."/>
            <person name="Tenconi E."/>
            <person name="Deflandre B."/>
            <person name="Arguelles-Arias A."/>
            <person name="Calusinska M."/>
            <person name="Copieters W."/>
            <person name="Karim L."/>
            <person name="Hanikenne M."/>
            <person name="Baurain D."/>
            <person name="van Wezel G."/>
            <person name="Smargiasso N."/>
            <person name="de Pauw E."/>
            <person name="Delfosse P."/>
            <person name="Rigali S."/>
        </authorList>
    </citation>
    <scope>NUCLEOTIDE SEQUENCE [LARGE SCALE GENOMIC DNA]</scope>
    <source>
        <strain evidence="6 7">MM109</strain>
    </source>
</reference>
<feature type="region of interest" description="Disordered" evidence="4">
    <location>
        <begin position="1"/>
        <end position="24"/>
    </location>
</feature>
<feature type="compositionally biased region" description="Polar residues" evidence="4">
    <location>
        <begin position="11"/>
        <end position="22"/>
    </location>
</feature>
<keyword evidence="3" id="KW-0645">Protease</keyword>
<organism evidence="6 7">
    <name type="scientific">Streptomyces lunaelactis</name>
    <dbReference type="NCBI Taxonomy" id="1535768"/>
    <lineage>
        <taxon>Bacteria</taxon>
        <taxon>Bacillati</taxon>
        <taxon>Actinomycetota</taxon>
        <taxon>Actinomycetes</taxon>
        <taxon>Kitasatosporales</taxon>
        <taxon>Streptomycetaceae</taxon>
        <taxon>Streptomyces</taxon>
    </lineage>
</organism>
<sequence length="287" mass="30157">MLCDPRGATACPQSERTAPSTTRKGRTVMGIRSVIRRRSLLSAALTALATSALVVPATAHGSTGQDTAPGSVGTRIVGGRFVTEQKPSIASLGGANHRCTSTIIAPRWVLTAAHCVGPGDRPFVRIGSLDRTQGGYTAWAVRVIQHPYYNWPSNDIALVQLDRDVRTTYSPLASAGDIAQNQAAEVYGWGSEQADWGGLLPTRLKYARGYMIGTRCTPANPAVLCFGAGNGTTAGGDSGGPLMVWSPQTGSWVQAGVSAVGPKPSGGWSGYTNIANYRTWIRQITGV</sequence>
<feature type="domain" description="Peptidase S1" evidence="5">
    <location>
        <begin position="76"/>
        <end position="286"/>
    </location>
</feature>
<dbReference type="GO" id="GO:0004252">
    <property type="term" value="F:serine-type endopeptidase activity"/>
    <property type="evidence" value="ECO:0007669"/>
    <property type="project" value="InterPro"/>
</dbReference>
<dbReference type="SUPFAM" id="SSF50494">
    <property type="entry name" value="Trypsin-like serine proteases"/>
    <property type="match status" value="1"/>
</dbReference>
<dbReference type="InterPro" id="IPR001314">
    <property type="entry name" value="Peptidase_S1A"/>
</dbReference>
<evidence type="ECO:0000259" key="5">
    <source>
        <dbReference type="PROSITE" id="PS50240"/>
    </source>
</evidence>
<dbReference type="PROSITE" id="PS50240">
    <property type="entry name" value="TRYPSIN_DOM"/>
    <property type="match status" value="1"/>
</dbReference>
<dbReference type="Gene3D" id="2.40.10.10">
    <property type="entry name" value="Trypsin-like serine proteases"/>
    <property type="match status" value="1"/>
</dbReference>
<dbReference type="PANTHER" id="PTHR24276:SF98">
    <property type="entry name" value="FI18310P1-RELATED"/>
    <property type="match status" value="1"/>
</dbReference>
<dbReference type="InterPro" id="IPR033116">
    <property type="entry name" value="TRYPSIN_SER"/>
</dbReference>
<dbReference type="Proteomes" id="UP000244201">
    <property type="component" value="Chromosome"/>
</dbReference>
<evidence type="ECO:0000313" key="7">
    <source>
        <dbReference type="Proteomes" id="UP000244201"/>
    </source>
</evidence>
<dbReference type="EMBL" id="CP026304">
    <property type="protein sequence ID" value="AVZ77064.1"/>
    <property type="molecule type" value="Genomic_DNA"/>
</dbReference>
<dbReference type="PROSITE" id="PS00135">
    <property type="entry name" value="TRYPSIN_SER"/>
    <property type="match status" value="1"/>
</dbReference>
<gene>
    <name evidence="6" type="ORF">SLUN_37775</name>
</gene>
<accession>A0A2R4TD72</accession>
<name>A0A2R4TD72_9ACTN</name>
<dbReference type="PANTHER" id="PTHR24276">
    <property type="entry name" value="POLYSERASE-RELATED"/>
    <property type="match status" value="1"/>
</dbReference>
<keyword evidence="3" id="KW-0720">Serine protease</keyword>
<keyword evidence="2" id="KW-1015">Disulfide bond</keyword>
<dbReference type="InterPro" id="IPR001254">
    <property type="entry name" value="Trypsin_dom"/>
</dbReference>
<proteinExistence type="inferred from homology"/>
<evidence type="ECO:0000256" key="1">
    <source>
        <dbReference type="ARBA" id="ARBA00007664"/>
    </source>
</evidence>
<dbReference type="SMART" id="SM00020">
    <property type="entry name" value="Tryp_SPc"/>
    <property type="match status" value="1"/>
</dbReference>
<dbReference type="InterPro" id="IPR018114">
    <property type="entry name" value="TRYPSIN_HIS"/>
</dbReference>
<keyword evidence="3" id="KW-0378">Hydrolase</keyword>